<evidence type="ECO:0000313" key="3">
    <source>
        <dbReference type="Proteomes" id="UP001482620"/>
    </source>
</evidence>
<dbReference type="EMBL" id="JAHRIQ010016073">
    <property type="protein sequence ID" value="MEQ2226735.1"/>
    <property type="molecule type" value="Genomic_DNA"/>
</dbReference>
<organism evidence="2 3">
    <name type="scientific">Ilyodon furcidens</name>
    <name type="common">goldbreast splitfin</name>
    <dbReference type="NCBI Taxonomy" id="33524"/>
    <lineage>
        <taxon>Eukaryota</taxon>
        <taxon>Metazoa</taxon>
        <taxon>Chordata</taxon>
        <taxon>Craniata</taxon>
        <taxon>Vertebrata</taxon>
        <taxon>Euteleostomi</taxon>
        <taxon>Actinopterygii</taxon>
        <taxon>Neopterygii</taxon>
        <taxon>Teleostei</taxon>
        <taxon>Neoteleostei</taxon>
        <taxon>Acanthomorphata</taxon>
        <taxon>Ovalentaria</taxon>
        <taxon>Atherinomorphae</taxon>
        <taxon>Cyprinodontiformes</taxon>
        <taxon>Goodeidae</taxon>
        <taxon>Ilyodon</taxon>
    </lineage>
</organism>
<accession>A0ABV0T1J4</accession>
<comment type="caution">
    <text evidence="2">The sequence shown here is derived from an EMBL/GenBank/DDBJ whole genome shotgun (WGS) entry which is preliminary data.</text>
</comment>
<feature type="compositionally biased region" description="Basic residues" evidence="1">
    <location>
        <begin position="150"/>
        <end position="161"/>
    </location>
</feature>
<proteinExistence type="predicted"/>
<sequence>MHHLPHHCAQGKDANPASQKAAQKGHSTHSKEAALPPEMHPCQPSKNDRAKPSLGSHQANATATPHILPFIGRGMVKITNPKHTPPTRNHPADKQTPPQYKAEKPDATDEPSDASPSAPTLGGQSRCAHYHRPNTTACHTAEDRMQQRAPKAKAVHKAHTV</sequence>
<feature type="region of interest" description="Disordered" evidence="1">
    <location>
        <begin position="1"/>
        <end position="161"/>
    </location>
</feature>
<reference evidence="2 3" key="1">
    <citation type="submission" date="2021-06" db="EMBL/GenBank/DDBJ databases">
        <authorList>
            <person name="Palmer J.M."/>
        </authorList>
    </citation>
    <scope>NUCLEOTIDE SEQUENCE [LARGE SCALE GENOMIC DNA]</scope>
    <source>
        <strain evidence="3">if_2019</strain>
        <tissue evidence="2">Muscle</tissue>
    </source>
</reference>
<keyword evidence="3" id="KW-1185">Reference proteome</keyword>
<protein>
    <submittedName>
        <fullName evidence="2">Uncharacterized protein</fullName>
    </submittedName>
</protein>
<evidence type="ECO:0000313" key="2">
    <source>
        <dbReference type="EMBL" id="MEQ2226735.1"/>
    </source>
</evidence>
<dbReference type="Proteomes" id="UP001482620">
    <property type="component" value="Unassembled WGS sequence"/>
</dbReference>
<name>A0ABV0T1J4_9TELE</name>
<gene>
    <name evidence="2" type="ORF">ILYODFUR_030358</name>
</gene>
<evidence type="ECO:0000256" key="1">
    <source>
        <dbReference type="SAM" id="MobiDB-lite"/>
    </source>
</evidence>